<feature type="compositionally biased region" description="Polar residues" evidence="1">
    <location>
        <begin position="260"/>
        <end position="270"/>
    </location>
</feature>
<gene>
    <name evidence="2" type="ORF">RM764_08060</name>
</gene>
<protein>
    <recommendedName>
        <fullName evidence="4">WXG100 family type VII secretion target</fullName>
    </recommendedName>
</protein>
<feature type="compositionally biased region" description="Low complexity" evidence="1">
    <location>
        <begin position="196"/>
        <end position="215"/>
    </location>
</feature>
<reference evidence="3" key="1">
    <citation type="submission" date="2023-07" db="EMBL/GenBank/DDBJ databases">
        <title>30 novel species of actinomycetes from the DSMZ collection.</title>
        <authorList>
            <person name="Nouioui I."/>
        </authorList>
    </citation>
    <scope>NUCLEOTIDE SEQUENCE [LARGE SCALE GENOMIC DNA]</scope>
    <source>
        <strain evidence="3">DSM 41699</strain>
    </source>
</reference>
<proteinExistence type="predicted"/>
<evidence type="ECO:0008006" key="4">
    <source>
        <dbReference type="Google" id="ProtNLM"/>
    </source>
</evidence>
<dbReference type="Proteomes" id="UP001183809">
    <property type="component" value="Unassembled WGS sequence"/>
</dbReference>
<comment type="caution">
    <text evidence="2">The sequence shown here is derived from an EMBL/GenBank/DDBJ whole genome shotgun (WGS) entry which is preliminary data.</text>
</comment>
<organism evidence="2 3">
    <name type="scientific">Streptomyces gibsoniae</name>
    <dbReference type="NCBI Taxonomy" id="3075529"/>
    <lineage>
        <taxon>Bacteria</taxon>
        <taxon>Bacillati</taxon>
        <taxon>Actinomycetota</taxon>
        <taxon>Actinomycetes</taxon>
        <taxon>Kitasatosporales</taxon>
        <taxon>Streptomycetaceae</taxon>
        <taxon>Streptomyces</taxon>
    </lineage>
</organism>
<evidence type="ECO:0000313" key="3">
    <source>
        <dbReference type="Proteomes" id="UP001183809"/>
    </source>
</evidence>
<dbReference type="RefSeq" id="WP_311693398.1">
    <property type="nucleotide sequence ID" value="NZ_JAVREY010000006.1"/>
</dbReference>
<feature type="compositionally biased region" description="Polar residues" evidence="1">
    <location>
        <begin position="216"/>
        <end position="247"/>
    </location>
</feature>
<sequence length="303" mass="31730">MSDQLKIDYDTLNNAKTSLQALADGIGPLFSKGLFATLGDGNEDHVIDAVGDEFIADALSVLYSNAHNTMTQAVKGLGELAEAFGSVGDAFASFDAQLAQGWSVTDANLILQNYQHDKALWDYKQQHADQCVPGPDGTMPDFCSATDPGQMPTEQTISTPNGDIHTKLTLDGNGNVVMEESSVTYNGQTYYTATTFDSTTTGSDTDSHSHTTTTYPDGSTATSDVHTHSDGSGSMVVTNSNGDQVTYSRGPKDAAGNQPDWAQTSATGPSYSDPRSGSGNSDGGGDPSPPPEKPSTDNGHNPT</sequence>
<accession>A0ABU2TPU5</accession>
<evidence type="ECO:0000256" key="1">
    <source>
        <dbReference type="SAM" id="MobiDB-lite"/>
    </source>
</evidence>
<evidence type="ECO:0000313" key="2">
    <source>
        <dbReference type="EMBL" id="MDT0462967.1"/>
    </source>
</evidence>
<name>A0ABU2TPU5_9ACTN</name>
<keyword evidence="3" id="KW-1185">Reference proteome</keyword>
<dbReference type="EMBL" id="JAVREY010000006">
    <property type="protein sequence ID" value="MDT0462967.1"/>
    <property type="molecule type" value="Genomic_DNA"/>
</dbReference>
<feature type="region of interest" description="Disordered" evidence="1">
    <location>
        <begin position="196"/>
        <end position="303"/>
    </location>
</feature>